<dbReference type="Proteomes" id="UP000018852">
    <property type="component" value="Unassembled WGS sequence"/>
</dbReference>
<organism evidence="1 2">
    <name type="scientific">Actinomyces urogenitalis DORA_12</name>
    <dbReference type="NCBI Taxonomy" id="1403939"/>
    <lineage>
        <taxon>Bacteria</taxon>
        <taxon>Bacillati</taxon>
        <taxon>Actinomycetota</taxon>
        <taxon>Actinomycetes</taxon>
        <taxon>Actinomycetales</taxon>
        <taxon>Actinomycetaceae</taxon>
        <taxon>Actinomyces</taxon>
    </lineage>
</organism>
<dbReference type="Pfam" id="PF05045">
    <property type="entry name" value="RgpF"/>
    <property type="match status" value="1"/>
</dbReference>
<evidence type="ECO:0008006" key="3">
    <source>
        <dbReference type="Google" id="ProtNLM"/>
    </source>
</evidence>
<evidence type="ECO:0000313" key="2">
    <source>
        <dbReference type="Proteomes" id="UP000018852"/>
    </source>
</evidence>
<reference evidence="1 2" key="1">
    <citation type="submission" date="2013-12" db="EMBL/GenBank/DDBJ databases">
        <title>A Varibaculum cambriense genome reconstructed from a premature infant gut community with otherwise low bacterial novelty that shifts toward anaerobic metabolism during the third week of life.</title>
        <authorList>
            <person name="Brown C.T."/>
            <person name="Sharon I."/>
            <person name="Thomas B.C."/>
            <person name="Castelle C.J."/>
            <person name="Morowitz M.J."/>
            <person name="Banfield J.F."/>
        </authorList>
    </citation>
    <scope>NUCLEOTIDE SEQUENCE [LARGE SCALE GENOMIC DNA]</scope>
    <source>
        <strain evidence="2">DORA_12</strain>
    </source>
</reference>
<evidence type="ECO:0000313" key="1">
    <source>
        <dbReference type="EMBL" id="ETJ01903.1"/>
    </source>
</evidence>
<proteinExistence type="predicted"/>
<accession>W1V7B5</accession>
<name>W1V7B5_9ACTO</name>
<gene>
    <name evidence="1" type="ORF">Q605_AUC01039G0002</name>
</gene>
<dbReference type="PATRIC" id="fig|1403939.3.peg.1790"/>
<dbReference type="InterPro" id="IPR007739">
    <property type="entry name" value="RgpF"/>
</dbReference>
<dbReference type="AlphaFoldDB" id="W1V7B5"/>
<protein>
    <recommendedName>
        <fullName evidence="3">Rhamnan synthesis protein F</fullName>
    </recommendedName>
</protein>
<sequence length="627" mass="71419">MILGSDPRRLGIFFFYDGEGVVDRYIKVMLEGLQDQLSELIVVANGKLNDEGREKLSHYARRIIVRDNKGLDVWAYKTALDHYGWAALQEFDELVLFNATIMGPIFPFEEMFSEMAGRDLDFWGPTWFHAAPSEYRGEIDELRNPKHLQSHFHVYRRSLVASPEFQAYWDELPEMRTYLDSVTKHEIPFTRHFQDLGYRADAYVNTDDLEGYTYQPIIFAPVTLIRDKRCPIIKRRSFFHDYNDVLDQSVGTATRELYDYLHDHTDFDTDLIWENLLRTNNLADLVKNLQLTYILPTQAVAQQPAGARIALVMHVYYTDLLPQLLHYAASMPAGCDLIVTVDSEAKAETVREAAAGLPYELTIIPVKNRGRDVAALLVGCGSTLLDYDLICFIHDKKVTQIHPGSIGDGFATRCFENVLATPNFVSNVIATFQAEPRLGVLTPSAPHHGDYFPISAFSWGPNDENTKELLATFGLSAPIDPEKEAIAPFGSTFWFRPEAIRPLLERKWVYADFPPEPLPVDGSISHAIERVYCYMAQARGYYSGWLFSDTFARAELTALAHYTREYTRAVADRWQAGTAHEMIWGIRNAKSTRQILKSKAAAVLPRSLRPAARQVWKAVSPMLRRSR</sequence>
<dbReference type="EMBL" id="AZLV01001039">
    <property type="protein sequence ID" value="ETJ01903.1"/>
    <property type="molecule type" value="Genomic_DNA"/>
</dbReference>
<comment type="caution">
    <text evidence="1">The sequence shown here is derived from an EMBL/GenBank/DDBJ whole genome shotgun (WGS) entry which is preliminary data.</text>
</comment>